<evidence type="ECO:0000313" key="2">
    <source>
        <dbReference type="EMBL" id="MED6138010.1"/>
    </source>
</evidence>
<protein>
    <submittedName>
        <fullName evidence="2">Uncharacterized protein</fullName>
    </submittedName>
</protein>
<feature type="compositionally biased region" description="Acidic residues" evidence="1">
    <location>
        <begin position="37"/>
        <end position="55"/>
    </location>
</feature>
<feature type="compositionally biased region" description="Basic and acidic residues" evidence="1">
    <location>
        <begin position="193"/>
        <end position="212"/>
    </location>
</feature>
<gene>
    <name evidence="2" type="ORF">PIB30_070330</name>
</gene>
<dbReference type="Proteomes" id="UP001341840">
    <property type="component" value="Unassembled WGS sequence"/>
</dbReference>
<dbReference type="EMBL" id="JASCZI010061205">
    <property type="protein sequence ID" value="MED6138010.1"/>
    <property type="molecule type" value="Genomic_DNA"/>
</dbReference>
<organism evidence="2 3">
    <name type="scientific">Stylosanthes scabra</name>
    <dbReference type="NCBI Taxonomy" id="79078"/>
    <lineage>
        <taxon>Eukaryota</taxon>
        <taxon>Viridiplantae</taxon>
        <taxon>Streptophyta</taxon>
        <taxon>Embryophyta</taxon>
        <taxon>Tracheophyta</taxon>
        <taxon>Spermatophyta</taxon>
        <taxon>Magnoliopsida</taxon>
        <taxon>eudicotyledons</taxon>
        <taxon>Gunneridae</taxon>
        <taxon>Pentapetalae</taxon>
        <taxon>rosids</taxon>
        <taxon>fabids</taxon>
        <taxon>Fabales</taxon>
        <taxon>Fabaceae</taxon>
        <taxon>Papilionoideae</taxon>
        <taxon>50 kb inversion clade</taxon>
        <taxon>dalbergioids sensu lato</taxon>
        <taxon>Dalbergieae</taxon>
        <taxon>Pterocarpus clade</taxon>
        <taxon>Stylosanthes</taxon>
    </lineage>
</organism>
<sequence>MQGNHRDKPIIEFDPEIEKTLKKNQNRVKAQRALQFDQEEANSEEGASENSFEEELVEENIEGKIQDNMVDNANNQRRTLADYNNPTTTTCGSSIVWPTVDANNFELKPALVQLVQQNQFGELDVKDTYEIGLYYGYGAICTERRTVVKPIRSIGHRMTSGCGRRRGTKKAEIFPGYCSSPLTDSTTHSATSKPKEQCDHPHEDFSSDRVNS</sequence>
<evidence type="ECO:0000256" key="1">
    <source>
        <dbReference type="SAM" id="MobiDB-lite"/>
    </source>
</evidence>
<name>A0ABU6SP54_9FABA</name>
<feature type="compositionally biased region" description="Polar residues" evidence="1">
    <location>
        <begin position="181"/>
        <end position="192"/>
    </location>
</feature>
<feature type="region of interest" description="Disordered" evidence="1">
    <location>
        <begin position="181"/>
        <end position="212"/>
    </location>
</feature>
<reference evidence="2 3" key="1">
    <citation type="journal article" date="2023" name="Plants (Basel)">
        <title>Bridging the Gap: Combining Genomics and Transcriptomics Approaches to Understand Stylosanthes scabra, an Orphan Legume from the Brazilian Caatinga.</title>
        <authorList>
            <person name="Ferreira-Neto J.R.C."/>
            <person name="da Silva M.D."/>
            <person name="Binneck E."/>
            <person name="de Melo N.F."/>
            <person name="da Silva R.H."/>
            <person name="de Melo A.L.T.M."/>
            <person name="Pandolfi V."/>
            <person name="Bustamante F.O."/>
            <person name="Brasileiro-Vidal A.C."/>
            <person name="Benko-Iseppon A.M."/>
        </authorList>
    </citation>
    <scope>NUCLEOTIDE SEQUENCE [LARGE SCALE GENOMIC DNA]</scope>
    <source>
        <tissue evidence="2">Leaves</tissue>
    </source>
</reference>
<comment type="caution">
    <text evidence="2">The sequence shown here is derived from an EMBL/GenBank/DDBJ whole genome shotgun (WGS) entry which is preliminary data.</text>
</comment>
<accession>A0ABU6SP54</accession>
<evidence type="ECO:0000313" key="3">
    <source>
        <dbReference type="Proteomes" id="UP001341840"/>
    </source>
</evidence>
<feature type="region of interest" description="Disordered" evidence="1">
    <location>
        <begin position="24"/>
        <end position="55"/>
    </location>
</feature>
<proteinExistence type="predicted"/>
<keyword evidence="3" id="KW-1185">Reference proteome</keyword>